<feature type="compositionally biased region" description="Basic and acidic residues" evidence="1">
    <location>
        <begin position="613"/>
        <end position="632"/>
    </location>
</feature>
<gene>
    <name evidence="2" type="primary">Contig7478.g7988</name>
    <name evidence="2" type="ORF">STYLEM_3420</name>
</gene>
<feature type="compositionally biased region" description="Acidic residues" evidence="1">
    <location>
        <begin position="26"/>
        <end position="38"/>
    </location>
</feature>
<evidence type="ECO:0000256" key="1">
    <source>
        <dbReference type="SAM" id="MobiDB-lite"/>
    </source>
</evidence>
<protein>
    <submittedName>
        <fullName evidence="2">Uncharacterized protein</fullName>
    </submittedName>
</protein>
<feature type="compositionally biased region" description="Basic and acidic residues" evidence="1">
    <location>
        <begin position="317"/>
        <end position="326"/>
    </location>
</feature>
<feature type="compositionally biased region" description="Low complexity" evidence="1">
    <location>
        <begin position="467"/>
        <end position="479"/>
    </location>
</feature>
<feature type="region of interest" description="Disordered" evidence="1">
    <location>
        <begin position="317"/>
        <end position="338"/>
    </location>
</feature>
<reference evidence="2 3" key="1">
    <citation type="submission" date="2014-06" db="EMBL/GenBank/DDBJ databases">
        <authorList>
            <person name="Swart Estienne"/>
        </authorList>
    </citation>
    <scope>NUCLEOTIDE SEQUENCE [LARGE SCALE GENOMIC DNA]</scope>
    <source>
        <strain evidence="2 3">130c</strain>
    </source>
</reference>
<dbReference type="EMBL" id="CCKQ01003318">
    <property type="protein sequence ID" value="CDW74441.1"/>
    <property type="molecule type" value="Genomic_DNA"/>
</dbReference>
<proteinExistence type="predicted"/>
<evidence type="ECO:0000313" key="3">
    <source>
        <dbReference type="Proteomes" id="UP000039865"/>
    </source>
</evidence>
<dbReference type="InParanoid" id="A0A077ZX04"/>
<feature type="compositionally biased region" description="Basic and acidic residues" evidence="1">
    <location>
        <begin position="501"/>
        <end position="522"/>
    </location>
</feature>
<dbReference type="Proteomes" id="UP000039865">
    <property type="component" value="Unassembled WGS sequence"/>
</dbReference>
<feature type="compositionally biased region" description="Low complexity" evidence="1">
    <location>
        <begin position="539"/>
        <end position="551"/>
    </location>
</feature>
<organism evidence="2 3">
    <name type="scientific">Stylonychia lemnae</name>
    <name type="common">Ciliate</name>
    <dbReference type="NCBI Taxonomy" id="5949"/>
    <lineage>
        <taxon>Eukaryota</taxon>
        <taxon>Sar</taxon>
        <taxon>Alveolata</taxon>
        <taxon>Ciliophora</taxon>
        <taxon>Intramacronucleata</taxon>
        <taxon>Spirotrichea</taxon>
        <taxon>Stichotrichia</taxon>
        <taxon>Sporadotrichida</taxon>
        <taxon>Oxytrichidae</taxon>
        <taxon>Stylonychinae</taxon>
        <taxon>Stylonychia</taxon>
    </lineage>
</organism>
<dbReference type="AlphaFoldDB" id="A0A077ZX04"/>
<name>A0A077ZX04_STYLE</name>
<feature type="compositionally biased region" description="Polar residues" evidence="1">
    <location>
        <begin position="487"/>
        <end position="499"/>
    </location>
</feature>
<sequence length="714" mass="84990">MNDDNTSTNNDIPTKKMDVLLQRNWDDDEDDDYDDNEQEIGIKKTHSNKNKSLTSQDMQRNVSAIVDDDSEQQYQDIYHNAKGLGYRHDGHKNKDDDEFGESNLPPRGYGGQRQQNPDRYQNRPPFQPRPKFDESNIDMESNFRKYYIRDRSFYMHVIKEEEPPGDKGYRFKVHIFQKSDDELEAKEQEKKVFFTLMDLGADEPRMTMLQDKIRVFCNVLGKDNAIYFYQNLGRSLEEPLKCSIFLEFPEEIFVKHGDIMAQKYDEQQEADKKRIEQQKLEREKEYQQYSNKNNYDNRNQDNQQDYHQNQRNYHKEYRGGYNDQHHSRGGNNNSSNYKDRQVTNYQADNHRGGGQYSRHDNDHYQNREFHQNRDEYSNNQGYQGNNNRKEYNNNQQHYNRQDHQGRQGDYGNRHTGGNYKQANYHQDNQRNEDFKDSDSYGIEFKGKPQFYKSGNPNEEDHRKVIDTSKQSDSSQSKQTQGGGVRTVINNDTQQQNTRQVYHVDRVHKPYDDNQKYDNDKHQNYNNNRGGNDRDERNSNRGGYKNQRNNNNYDRDEYYNSQQDSGYKQGRGGYQGNRYRQDYQDKKDTSFQGGQGFNNYRGRGGQGRGGYDGPRNDLQLKKADSRSNYDYENRSQISDNVSHHSFKTDNQNYKNVKRRNVELYDEEGQQYYTEKKGNYNYNQQNDSQRYGGNQRGFDKNYQGGNRRGGYNNQRR</sequence>
<accession>A0A077ZX04</accession>
<keyword evidence="3" id="KW-1185">Reference proteome</keyword>
<feature type="compositionally biased region" description="Polar residues" evidence="1">
    <location>
        <begin position="50"/>
        <end position="62"/>
    </location>
</feature>
<feature type="region of interest" description="Disordered" evidence="1">
    <location>
        <begin position="280"/>
        <end position="303"/>
    </location>
</feature>
<feature type="compositionally biased region" description="Basic and acidic residues" evidence="1">
    <location>
        <begin position="86"/>
        <end position="95"/>
    </location>
</feature>
<feature type="region of interest" description="Disordered" evidence="1">
    <location>
        <begin position="23"/>
        <end position="135"/>
    </location>
</feature>
<feature type="compositionally biased region" description="Low complexity" evidence="1">
    <location>
        <begin position="699"/>
        <end position="714"/>
    </location>
</feature>
<dbReference type="OMA" id="DNGYGKD"/>
<feature type="compositionally biased region" description="Basic and acidic residues" evidence="1">
    <location>
        <begin position="578"/>
        <end position="588"/>
    </location>
</feature>
<feature type="compositionally biased region" description="Gly residues" evidence="1">
    <location>
        <begin position="601"/>
        <end position="611"/>
    </location>
</feature>
<feature type="region of interest" description="Disordered" evidence="1">
    <location>
        <begin position="369"/>
        <end position="660"/>
    </location>
</feature>
<feature type="region of interest" description="Disordered" evidence="1">
    <location>
        <begin position="672"/>
        <end position="714"/>
    </location>
</feature>
<feature type="compositionally biased region" description="Polar residues" evidence="1">
    <location>
        <begin position="678"/>
        <end position="690"/>
    </location>
</feature>
<feature type="compositionally biased region" description="Low complexity" evidence="1">
    <location>
        <begin position="377"/>
        <end position="386"/>
    </location>
</feature>
<feature type="compositionally biased region" description="Low complexity" evidence="1">
    <location>
        <begin position="293"/>
        <end position="303"/>
    </location>
</feature>
<evidence type="ECO:0000313" key="2">
    <source>
        <dbReference type="EMBL" id="CDW74441.1"/>
    </source>
</evidence>
<feature type="compositionally biased region" description="Basic and acidic residues" evidence="1">
    <location>
        <begin position="427"/>
        <end position="438"/>
    </location>
</feature>